<gene>
    <name evidence="1" type="ORF">KYN89_14395</name>
</gene>
<sequence length="263" mass="29900">MASAPQQPQLPMFYNDLMPLNTRDHLKFRNRMLDSAPWLSKQHVVPLTGDEFIQAARHFPVIFSSGDNPLPLALMGLNEGVNTFFDDEGKLIDQVYVPAYIRRYPFILAKLTPETDELSLCFDPTSNAVGEFDEGELLFNEDGSTTEQTKAILDFCEKFEQAGQRTRNLTQELLKHDLLMDGEVSIERAELPGKPYVYRGFRMIDQAKLAEIDAETLKQWNKEGMLAIIYAHLTSLELMRNIFGRQEQQGKMPAPTEQDGAPN</sequence>
<dbReference type="InterPro" id="IPR010836">
    <property type="entry name" value="SapC"/>
</dbReference>
<comment type="caution">
    <text evidence="1">The sequence shown here is derived from an EMBL/GenBank/DDBJ whole genome shotgun (WGS) entry which is preliminary data.</text>
</comment>
<organism evidence="1 2">
    <name type="scientific">Alteriqipengyuania abyssalis</name>
    <dbReference type="NCBI Taxonomy" id="2860200"/>
    <lineage>
        <taxon>Bacteria</taxon>
        <taxon>Pseudomonadati</taxon>
        <taxon>Pseudomonadota</taxon>
        <taxon>Alphaproteobacteria</taxon>
        <taxon>Sphingomonadales</taxon>
        <taxon>Erythrobacteraceae</taxon>
        <taxon>Alteriqipengyuania</taxon>
    </lineage>
</organism>
<dbReference type="Proteomes" id="UP000759298">
    <property type="component" value="Unassembled WGS sequence"/>
</dbReference>
<protein>
    <submittedName>
        <fullName evidence="1">SapC family protein</fullName>
    </submittedName>
</protein>
<evidence type="ECO:0000313" key="1">
    <source>
        <dbReference type="EMBL" id="MBY8338237.1"/>
    </source>
</evidence>
<dbReference type="RefSeq" id="WP_222825785.1">
    <property type="nucleotide sequence ID" value="NZ_JAHWXP010000004.1"/>
</dbReference>
<dbReference type="Pfam" id="PF07277">
    <property type="entry name" value="SapC"/>
    <property type="match status" value="1"/>
</dbReference>
<evidence type="ECO:0000313" key="2">
    <source>
        <dbReference type="Proteomes" id="UP000759298"/>
    </source>
</evidence>
<accession>A0ABS7PGP0</accession>
<dbReference type="EMBL" id="JAHWXP010000004">
    <property type="protein sequence ID" value="MBY8338237.1"/>
    <property type="molecule type" value="Genomic_DNA"/>
</dbReference>
<keyword evidence="2" id="KW-1185">Reference proteome</keyword>
<reference evidence="1 2" key="1">
    <citation type="submission" date="2021-07" db="EMBL/GenBank/DDBJ databases">
        <title>Alteriqipengyuania abyssalis NZ-12B nov, sp.nov isolated from deep sea sponge in pacific ocean.</title>
        <authorList>
            <person name="Tareen S."/>
            <person name="Wink J."/>
        </authorList>
    </citation>
    <scope>NUCLEOTIDE SEQUENCE [LARGE SCALE GENOMIC DNA]</scope>
    <source>
        <strain evidence="1 2">NZ-12B</strain>
    </source>
</reference>
<name>A0ABS7PGP0_9SPHN</name>
<proteinExistence type="predicted"/>